<proteinExistence type="predicted"/>
<dbReference type="EMBL" id="CP003597">
    <property type="protein sequence ID" value="AFY86222.1"/>
    <property type="molecule type" value="Genomic_DNA"/>
</dbReference>
<reference evidence="1 2" key="1">
    <citation type="submission" date="2012-06" db="EMBL/GenBank/DDBJ databases">
        <title>Finished chromosome of genome of Chroococcidiopsis thermalis PCC 7203.</title>
        <authorList>
            <consortium name="US DOE Joint Genome Institute"/>
            <person name="Gugger M."/>
            <person name="Coursin T."/>
            <person name="Rippka R."/>
            <person name="Tandeau De Marsac N."/>
            <person name="Huntemann M."/>
            <person name="Wei C.-L."/>
            <person name="Han J."/>
            <person name="Detter J.C."/>
            <person name="Han C."/>
            <person name="Tapia R."/>
            <person name="Davenport K."/>
            <person name="Daligault H."/>
            <person name="Erkkila T."/>
            <person name="Gu W."/>
            <person name="Munk A.C.C."/>
            <person name="Teshima H."/>
            <person name="Xu Y."/>
            <person name="Chain P."/>
            <person name="Chen A."/>
            <person name="Krypides N."/>
            <person name="Mavromatis K."/>
            <person name="Markowitz V."/>
            <person name="Szeto E."/>
            <person name="Ivanova N."/>
            <person name="Mikhailova N."/>
            <person name="Ovchinnikova G."/>
            <person name="Pagani I."/>
            <person name="Pati A."/>
            <person name="Goodwin L."/>
            <person name="Peters L."/>
            <person name="Pitluck S."/>
            <person name="Woyke T."/>
            <person name="Kerfeld C."/>
        </authorList>
    </citation>
    <scope>NUCLEOTIDE SEQUENCE [LARGE SCALE GENOMIC DNA]</scope>
    <source>
        <strain evidence="1 2">PCC 7203</strain>
    </source>
</reference>
<dbReference type="InParanoid" id="K9TTQ5"/>
<dbReference type="AlphaFoldDB" id="K9TTQ5"/>
<dbReference type="KEGG" id="cthe:Chro_0676"/>
<protein>
    <submittedName>
        <fullName evidence="1">Uncharacterized protein</fullName>
    </submittedName>
</protein>
<name>K9TTQ5_CHRTP</name>
<organism evidence="1 2">
    <name type="scientific">Chroococcidiopsis thermalis (strain PCC 7203)</name>
    <dbReference type="NCBI Taxonomy" id="251229"/>
    <lineage>
        <taxon>Bacteria</taxon>
        <taxon>Bacillati</taxon>
        <taxon>Cyanobacteriota</taxon>
        <taxon>Cyanophyceae</taxon>
        <taxon>Chroococcidiopsidales</taxon>
        <taxon>Chroococcidiopsidaceae</taxon>
        <taxon>Chroococcidiopsis</taxon>
    </lineage>
</organism>
<sequence length="63" mass="7008">MWMIFVGAHSCAPLPDVYCIQLKTAIGFEAGFSISETKAIIFTGRVIDSHGKELFWSQDLSRS</sequence>
<accession>K9TTQ5</accession>
<dbReference type="RefSeq" id="WP_015152773.1">
    <property type="nucleotide sequence ID" value="NC_019695.1"/>
</dbReference>
<dbReference type="HOGENOM" id="CLU_2877648_0_0_3"/>
<evidence type="ECO:0000313" key="1">
    <source>
        <dbReference type="EMBL" id="AFY86222.1"/>
    </source>
</evidence>
<evidence type="ECO:0000313" key="2">
    <source>
        <dbReference type="Proteomes" id="UP000010384"/>
    </source>
</evidence>
<gene>
    <name evidence="1" type="ORF">Chro_0676</name>
</gene>
<dbReference type="Proteomes" id="UP000010384">
    <property type="component" value="Chromosome"/>
</dbReference>
<keyword evidence="2" id="KW-1185">Reference proteome</keyword>